<evidence type="ECO:0000313" key="6">
    <source>
        <dbReference type="Proteomes" id="UP000051673"/>
    </source>
</evidence>
<keyword evidence="5" id="KW-0121">Carboxypeptidase</keyword>
<dbReference type="PATRIC" id="fig|1620.3.peg.627"/>
<dbReference type="InterPro" id="IPR029062">
    <property type="entry name" value="Class_I_gatase-like"/>
</dbReference>
<dbReference type="Proteomes" id="UP000051673">
    <property type="component" value="Unassembled WGS sequence"/>
</dbReference>
<dbReference type="PANTHER" id="PTHR30237">
    <property type="entry name" value="MURAMOYLTETRAPEPTIDE CARBOXYPEPTIDASE"/>
    <property type="match status" value="1"/>
</dbReference>
<keyword evidence="5" id="KW-0645">Protease</keyword>
<dbReference type="InterPro" id="IPR027461">
    <property type="entry name" value="Carboxypeptidase_A_C_sf"/>
</dbReference>
<keyword evidence="6" id="KW-1185">Reference proteome</keyword>
<feature type="domain" description="LD-carboxypeptidase C-terminal" evidence="4">
    <location>
        <begin position="211"/>
        <end position="338"/>
    </location>
</feature>
<dbReference type="InterPro" id="IPR027478">
    <property type="entry name" value="LdcA_N"/>
</dbReference>
<evidence type="ECO:0000313" key="5">
    <source>
        <dbReference type="EMBL" id="KRN77100.1"/>
    </source>
</evidence>
<comment type="similarity">
    <text evidence="1">Belongs to the peptidase S66 family.</text>
</comment>
<organism evidence="5 6">
    <name type="scientific">Weissella minor</name>
    <dbReference type="NCBI Taxonomy" id="1620"/>
    <lineage>
        <taxon>Bacteria</taxon>
        <taxon>Bacillati</taxon>
        <taxon>Bacillota</taxon>
        <taxon>Bacilli</taxon>
        <taxon>Lactobacillales</taxon>
        <taxon>Lactobacillaceae</taxon>
        <taxon>Weissella</taxon>
    </lineage>
</organism>
<proteinExistence type="inferred from homology"/>
<feature type="domain" description="LD-carboxypeptidase N-terminal" evidence="3">
    <location>
        <begin position="14"/>
        <end position="137"/>
    </location>
</feature>
<dbReference type="OrthoDB" id="9807329at2"/>
<protein>
    <submittedName>
        <fullName evidence="5">Carboxypeptidase</fullName>
    </submittedName>
</protein>
<accession>A0A0R2JQC5</accession>
<evidence type="ECO:0000256" key="2">
    <source>
        <dbReference type="ARBA" id="ARBA00022801"/>
    </source>
</evidence>
<dbReference type="Gene3D" id="3.40.50.10740">
    <property type="entry name" value="Class I glutamine amidotransferase-like"/>
    <property type="match status" value="1"/>
</dbReference>
<dbReference type="PIRSF" id="PIRSF028757">
    <property type="entry name" value="LD-carboxypeptidase"/>
    <property type="match status" value="1"/>
</dbReference>
<reference evidence="5 6" key="1">
    <citation type="journal article" date="2015" name="Genome Announc.">
        <title>Expanding the biotechnology potential of lactobacilli through comparative genomics of 213 strains and associated genera.</title>
        <authorList>
            <person name="Sun Z."/>
            <person name="Harris H.M."/>
            <person name="McCann A."/>
            <person name="Guo C."/>
            <person name="Argimon S."/>
            <person name="Zhang W."/>
            <person name="Yang X."/>
            <person name="Jeffery I.B."/>
            <person name="Cooney J.C."/>
            <person name="Kagawa T.F."/>
            <person name="Liu W."/>
            <person name="Song Y."/>
            <person name="Salvetti E."/>
            <person name="Wrobel A."/>
            <person name="Rasinkangas P."/>
            <person name="Parkhill J."/>
            <person name="Rea M.C."/>
            <person name="O'Sullivan O."/>
            <person name="Ritari J."/>
            <person name="Douillard F.P."/>
            <person name="Paul Ross R."/>
            <person name="Yang R."/>
            <person name="Briner A.E."/>
            <person name="Felis G.E."/>
            <person name="de Vos W.M."/>
            <person name="Barrangou R."/>
            <person name="Klaenhammer T.R."/>
            <person name="Caufield P.W."/>
            <person name="Cui Y."/>
            <person name="Zhang H."/>
            <person name="O'Toole P.W."/>
        </authorList>
    </citation>
    <scope>NUCLEOTIDE SEQUENCE [LARGE SCALE GENOMIC DNA]</scope>
    <source>
        <strain evidence="5 6">DSM 20014</strain>
    </source>
</reference>
<evidence type="ECO:0000256" key="1">
    <source>
        <dbReference type="ARBA" id="ARBA00010233"/>
    </source>
</evidence>
<dbReference type="SUPFAM" id="SSF141986">
    <property type="entry name" value="LD-carboxypeptidase A C-terminal domain-like"/>
    <property type="match status" value="1"/>
</dbReference>
<dbReference type="RefSeq" id="WP_057788051.1">
    <property type="nucleotide sequence ID" value="NZ_JQCD01000024.1"/>
</dbReference>
<evidence type="ECO:0000259" key="3">
    <source>
        <dbReference type="Pfam" id="PF02016"/>
    </source>
</evidence>
<dbReference type="Pfam" id="PF02016">
    <property type="entry name" value="Peptidase_S66"/>
    <property type="match status" value="1"/>
</dbReference>
<dbReference type="InterPro" id="IPR040449">
    <property type="entry name" value="Peptidase_S66_N"/>
</dbReference>
<dbReference type="Pfam" id="PF17676">
    <property type="entry name" value="Peptidase_S66C"/>
    <property type="match status" value="1"/>
</dbReference>
<dbReference type="PANTHER" id="PTHR30237:SF4">
    <property type="entry name" value="LD-CARBOXYPEPTIDASE C-TERMINAL DOMAIN-CONTAINING PROTEIN"/>
    <property type="match status" value="1"/>
</dbReference>
<dbReference type="InterPro" id="IPR040921">
    <property type="entry name" value="Peptidase_S66C"/>
</dbReference>
<dbReference type="CDD" id="cd07062">
    <property type="entry name" value="Peptidase_S66_mccF_like"/>
    <property type="match status" value="1"/>
</dbReference>
<dbReference type="AlphaFoldDB" id="A0A0R2JQC5"/>
<evidence type="ECO:0000259" key="4">
    <source>
        <dbReference type="Pfam" id="PF17676"/>
    </source>
</evidence>
<dbReference type="STRING" id="1620.IV67_GL000619"/>
<comment type="caution">
    <text evidence="5">The sequence shown here is derived from an EMBL/GenBank/DDBJ whole genome shotgun (WGS) entry which is preliminary data.</text>
</comment>
<dbReference type="InterPro" id="IPR003507">
    <property type="entry name" value="S66_fam"/>
</dbReference>
<sequence length="353" mass="40373">MGLKPNRLKKGDTVALVTLSAGSLYEADNVVELGRKRLANFGLKLKVMPHAQEHHQFIFDHPEIRAADLKAAFLDNEVQAILCTIGGSDTYRLAPFLLDDPEFVTAVQQHPKVFMGFSDTTLNHLVFHKLGLNTFYGPSFLNDFADIGPEMLPFSIENFEHFFKAEPYELKSSPIWYDERQDFSEASWNVSRMPHREKKGYESLYGQGIYSGQLLGGCIESLFDLLTGNSYADEPAINEQYQLWPNDWANKVIFLEPSQENPNPHTLSIYLHRLAQTGMFDQATALIIGKTQNDAYYNEYKKIYKQLAKRHNLPVLYNVNFGHGFPRLSIPYGIDVKVDMDQAKIWLQESPWQ</sequence>
<dbReference type="SUPFAM" id="SSF52317">
    <property type="entry name" value="Class I glutamine amidotransferase-like"/>
    <property type="match status" value="1"/>
</dbReference>
<dbReference type="Gene3D" id="3.50.30.60">
    <property type="entry name" value="LD-carboxypeptidase A C-terminal domain-like"/>
    <property type="match status" value="1"/>
</dbReference>
<keyword evidence="2" id="KW-0378">Hydrolase</keyword>
<dbReference type="GO" id="GO:0004180">
    <property type="term" value="F:carboxypeptidase activity"/>
    <property type="evidence" value="ECO:0007669"/>
    <property type="project" value="UniProtKB-KW"/>
</dbReference>
<gene>
    <name evidence="5" type="ORF">IV67_GL000619</name>
</gene>
<name>A0A0R2JQC5_9LACO</name>
<dbReference type="EMBL" id="JQCD01000024">
    <property type="protein sequence ID" value="KRN77100.1"/>
    <property type="molecule type" value="Genomic_DNA"/>
</dbReference>